<dbReference type="PANTHER" id="PTHR30093:SF2">
    <property type="entry name" value="TYPE II SECRETION SYSTEM PROTEIN H"/>
    <property type="match status" value="1"/>
</dbReference>
<accession>A0ABV4U738</accession>
<feature type="transmembrane region" description="Helical" evidence="1">
    <location>
        <begin position="15"/>
        <end position="38"/>
    </location>
</feature>
<dbReference type="Pfam" id="PF07963">
    <property type="entry name" value="N_methyl"/>
    <property type="match status" value="1"/>
</dbReference>
<dbReference type="InterPro" id="IPR012902">
    <property type="entry name" value="N_methyl_site"/>
</dbReference>
<proteinExistence type="predicted"/>
<dbReference type="InterPro" id="IPR045584">
    <property type="entry name" value="Pilin-like"/>
</dbReference>
<evidence type="ECO:0000313" key="2">
    <source>
        <dbReference type="EMBL" id="MFA9479416.1"/>
    </source>
</evidence>
<comment type="caution">
    <text evidence="2">The sequence shown here is derived from an EMBL/GenBank/DDBJ whole genome shotgun (WGS) entry which is preliminary data.</text>
</comment>
<dbReference type="PANTHER" id="PTHR30093">
    <property type="entry name" value="GENERAL SECRETION PATHWAY PROTEIN G"/>
    <property type="match status" value="1"/>
</dbReference>
<keyword evidence="1" id="KW-1133">Transmembrane helix</keyword>
<evidence type="ECO:0000256" key="1">
    <source>
        <dbReference type="SAM" id="Phobius"/>
    </source>
</evidence>
<reference evidence="2 3" key="1">
    <citation type="submission" date="2024-08" db="EMBL/GenBank/DDBJ databases">
        <title>Whole-genome sequencing of halo(alkali)philic microorganisms from hypersaline lakes.</title>
        <authorList>
            <person name="Sorokin D.Y."/>
            <person name="Merkel A.Y."/>
            <person name="Messina E."/>
            <person name="Yakimov M."/>
        </authorList>
    </citation>
    <scope>NUCLEOTIDE SEQUENCE [LARGE SCALE GENOMIC DNA]</scope>
    <source>
        <strain evidence="2 3">AB-hyl4</strain>
    </source>
</reference>
<sequence>MNDKDQRPGRPRSGFTIIELLVVLAIIGLLIGLLMPALSQARRSAQRVGCAAALKQIGAGWVMYTDDFPDVLPVARNLPRPHDEAQPDDITIIKVLEYYIDEPQAFRCPGDDRNYFESMGTSYEYHFALLSLEPGAERIAAQWAKQNPDLAPVLSDAAVFHPTSAEPYFHQTVYYDGHVSGLIDLDALPFPVEVN</sequence>
<dbReference type="RefSeq" id="WP_425346335.1">
    <property type="nucleotide sequence ID" value="NZ_JBGUBD010000008.1"/>
</dbReference>
<dbReference type="Gene3D" id="3.30.700.10">
    <property type="entry name" value="Glycoprotein, Type 4 Pilin"/>
    <property type="match status" value="1"/>
</dbReference>
<dbReference type="Proteomes" id="UP001575105">
    <property type="component" value="Unassembled WGS sequence"/>
</dbReference>
<dbReference type="EMBL" id="JBGUBD010000008">
    <property type="protein sequence ID" value="MFA9479416.1"/>
    <property type="molecule type" value="Genomic_DNA"/>
</dbReference>
<keyword evidence="1" id="KW-0472">Membrane</keyword>
<evidence type="ECO:0000313" key="3">
    <source>
        <dbReference type="Proteomes" id="UP001575105"/>
    </source>
</evidence>
<dbReference type="NCBIfam" id="TIGR02532">
    <property type="entry name" value="IV_pilin_GFxxxE"/>
    <property type="match status" value="1"/>
</dbReference>
<organism evidence="2 3">
    <name type="scientific">Natronomicrosphaera hydrolytica</name>
    <dbReference type="NCBI Taxonomy" id="3242702"/>
    <lineage>
        <taxon>Bacteria</taxon>
        <taxon>Pseudomonadati</taxon>
        <taxon>Planctomycetota</taxon>
        <taxon>Phycisphaerae</taxon>
        <taxon>Phycisphaerales</taxon>
        <taxon>Phycisphaeraceae</taxon>
        <taxon>Natronomicrosphaera</taxon>
    </lineage>
</organism>
<keyword evidence="1" id="KW-0812">Transmembrane</keyword>
<name>A0ABV4U738_9BACT</name>
<gene>
    <name evidence="2" type="ORF">ACERK3_14090</name>
</gene>
<protein>
    <submittedName>
        <fullName evidence="2">Type II secretion system protein</fullName>
    </submittedName>
</protein>
<dbReference type="SUPFAM" id="SSF54523">
    <property type="entry name" value="Pili subunits"/>
    <property type="match status" value="1"/>
</dbReference>
<keyword evidence="3" id="KW-1185">Reference proteome</keyword>